<dbReference type="Proteomes" id="UP000604046">
    <property type="component" value="Unassembled WGS sequence"/>
</dbReference>
<feature type="transmembrane region" description="Helical" evidence="1">
    <location>
        <begin position="92"/>
        <end position="115"/>
    </location>
</feature>
<organism evidence="2 3">
    <name type="scientific">Symbiodinium natans</name>
    <dbReference type="NCBI Taxonomy" id="878477"/>
    <lineage>
        <taxon>Eukaryota</taxon>
        <taxon>Sar</taxon>
        <taxon>Alveolata</taxon>
        <taxon>Dinophyceae</taxon>
        <taxon>Suessiales</taxon>
        <taxon>Symbiodiniaceae</taxon>
        <taxon>Symbiodinium</taxon>
    </lineage>
</organism>
<gene>
    <name evidence="2" type="ORF">SNAT2548_LOCUS13611</name>
</gene>
<accession>A0A812M963</accession>
<evidence type="ECO:0000313" key="2">
    <source>
        <dbReference type="EMBL" id="CAE7260452.1"/>
    </source>
</evidence>
<dbReference type="OrthoDB" id="425117at2759"/>
<dbReference type="EMBL" id="CAJNDS010001446">
    <property type="protein sequence ID" value="CAE7260452.1"/>
    <property type="molecule type" value="Genomic_DNA"/>
</dbReference>
<keyword evidence="1" id="KW-1133">Transmembrane helix</keyword>
<comment type="caution">
    <text evidence="2">The sequence shown here is derived from an EMBL/GenBank/DDBJ whole genome shotgun (WGS) entry which is preliminary data.</text>
</comment>
<sequence>MVKQALWDYVAATAAVLGFYGRYVTSFDQIHPDVSRGRMLPPTQHIGTLRFDGALARRFERDYAELKEVTRRCARHSLSYPAIVSMCHAVRYLTCVAAFVAPRYALLVGALQFVVAPLSLPVAAMKLLTYAPEGVLHYALALTLGFGGGVVLGPVVTMDGRLLACLMAVDQVANLLVYLLWSEPFGLSRLIRHAVYGTLDTKLDWLVVFGCLYGSQLDIGLTLLVGLLTLGAVNTVLPEVKAWLRVPCQHVLFYVDHRLGHLPTVYTHAHKMHHTMHDTTPWSAHAYGEGMNEHYFLMLLDILPCMLAPSLFHVPYCFSLHLLYITWTDKPSHTRLKPGTPYEIYANFHSDHHVLHTKNMALIRGALLDFYFGSMGPTTHEAEGLSMSRREEDGEVVIEVAQAGVTKLIQTVTGYAVKLHMRSCL</sequence>
<proteinExistence type="predicted"/>
<feature type="transmembrane region" description="Helical" evidence="1">
    <location>
        <begin position="135"/>
        <end position="155"/>
    </location>
</feature>
<feature type="transmembrane region" description="Helical" evidence="1">
    <location>
        <begin position="162"/>
        <end position="181"/>
    </location>
</feature>
<keyword evidence="1" id="KW-0812">Transmembrane</keyword>
<evidence type="ECO:0000313" key="3">
    <source>
        <dbReference type="Proteomes" id="UP000604046"/>
    </source>
</evidence>
<keyword evidence="3" id="KW-1185">Reference proteome</keyword>
<evidence type="ECO:0000256" key="1">
    <source>
        <dbReference type="SAM" id="Phobius"/>
    </source>
</evidence>
<reference evidence="2" key="1">
    <citation type="submission" date="2021-02" db="EMBL/GenBank/DDBJ databases">
        <authorList>
            <person name="Dougan E. K."/>
            <person name="Rhodes N."/>
            <person name="Thang M."/>
            <person name="Chan C."/>
        </authorList>
    </citation>
    <scope>NUCLEOTIDE SEQUENCE</scope>
</reference>
<name>A0A812M963_9DINO</name>
<evidence type="ECO:0008006" key="4">
    <source>
        <dbReference type="Google" id="ProtNLM"/>
    </source>
</evidence>
<keyword evidence="1" id="KW-0472">Membrane</keyword>
<dbReference type="AlphaFoldDB" id="A0A812M963"/>
<protein>
    <recommendedName>
        <fullName evidence="4">Fatty acid hydroxylase domain-containing protein</fullName>
    </recommendedName>
</protein>